<evidence type="ECO:0000313" key="2">
    <source>
        <dbReference type="Proteomes" id="UP000253090"/>
    </source>
</evidence>
<reference evidence="1 2" key="1">
    <citation type="submission" date="2018-07" db="EMBL/GenBank/DDBJ databases">
        <title>Genomic Encyclopedia of Type Strains, Phase III (KMG-III): the genomes of soil and plant-associated and newly described type strains.</title>
        <authorList>
            <person name="Whitman W."/>
        </authorList>
    </citation>
    <scope>NUCLEOTIDE SEQUENCE [LARGE SCALE GENOMIC DNA]</scope>
    <source>
        <strain evidence="1 2">CECT 8333</strain>
    </source>
</reference>
<proteinExistence type="predicted"/>
<dbReference type="EMBL" id="QPJW01000002">
    <property type="protein sequence ID" value="RCX21535.1"/>
    <property type="molecule type" value="Genomic_DNA"/>
</dbReference>
<comment type="caution">
    <text evidence="1">The sequence shown here is derived from an EMBL/GenBank/DDBJ whole genome shotgun (WGS) entry which is preliminary data.</text>
</comment>
<sequence>MAMSKKDLTDLIDKLSEKDIPLVADLVKRLIHPSDYHIPYDDEPLTEDDLQAIREAKKEYHEGKTIKFEDILDALQN</sequence>
<gene>
    <name evidence="1" type="ORF">DFP94_102288</name>
</gene>
<evidence type="ECO:0008006" key="3">
    <source>
        <dbReference type="Google" id="ProtNLM"/>
    </source>
</evidence>
<protein>
    <recommendedName>
        <fullName evidence="3">Addiction module component</fullName>
    </recommendedName>
</protein>
<name>A0A369BK96_9BACL</name>
<evidence type="ECO:0000313" key="1">
    <source>
        <dbReference type="EMBL" id="RCX21535.1"/>
    </source>
</evidence>
<dbReference type="OrthoDB" id="2627752at2"/>
<keyword evidence="2" id="KW-1185">Reference proteome</keyword>
<dbReference type="RefSeq" id="WP_114496082.1">
    <property type="nucleotide sequence ID" value="NZ_QPJW01000002.1"/>
</dbReference>
<dbReference type="AlphaFoldDB" id="A0A369BK96"/>
<accession>A0A369BK96</accession>
<organism evidence="1 2">
    <name type="scientific">Fontibacillus phaseoli</name>
    <dbReference type="NCBI Taxonomy" id="1416533"/>
    <lineage>
        <taxon>Bacteria</taxon>
        <taxon>Bacillati</taxon>
        <taxon>Bacillota</taxon>
        <taxon>Bacilli</taxon>
        <taxon>Bacillales</taxon>
        <taxon>Paenibacillaceae</taxon>
        <taxon>Fontibacillus</taxon>
    </lineage>
</organism>
<dbReference type="Proteomes" id="UP000253090">
    <property type="component" value="Unassembled WGS sequence"/>
</dbReference>